<dbReference type="Proteomes" id="UP000199668">
    <property type="component" value="Unassembled WGS sequence"/>
</dbReference>
<dbReference type="NCBIfam" id="NF047422">
    <property type="entry name" value="YfmF_fam"/>
    <property type="match status" value="1"/>
</dbReference>
<dbReference type="InterPro" id="IPR007863">
    <property type="entry name" value="Peptidase_M16_C"/>
</dbReference>
<dbReference type="InterPro" id="IPR011249">
    <property type="entry name" value="Metalloenz_LuxS/M16"/>
</dbReference>
<dbReference type="Gene3D" id="3.30.830.10">
    <property type="entry name" value="Metalloenzyme, LuxS/M16 peptidase-like"/>
    <property type="match status" value="2"/>
</dbReference>
<proteinExistence type="predicted"/>
<keyword evidence="4" id="KW-1185">Reference proteome</keyword>
<accession>A0A1I4K981</accession>
<dbReference type="InterPro" id="IPR050361">
    <property type="entry name" value="MPP/UQCRC_Complex"/>
</dbReference>
<gene>
    <name evidence="3" type="ORF">SAMN04488054_104195</name>
</gene>
<sequence length="425" mass="48964">MLEEKTVDSHGLDVRIIPTEKYKTTTLVLQIKTTLQRKTAAARALLASVLQSATDTHRSRKSIRRYLDELYGSSLHADVQRKGEHHVISVKMEIANENFIKNAPPLFQESVFFLQQVLENPYLPDGTFDEQVINEEKRALIQRIQSIYDDKMRYANKRLIEHMCSGEPFSVHPYGEAEDVEHLTAQDLMNEYRRMLAGDDMCLYILGNVTTDEAQKAVSVFSVSPHPQDSSISPETQEKKQTEEKEVLETDDIQQGKLHLGYRTPVTFADEQFSAMQVMNGMFGGFPNSKLFINVREKESMAYYAASRYESQKGIILVMAGIEPGDYEKASTIIKQQMEDIRGGLFTDEDLEQTKTMLKNQLLETMDHPRGLIELYYQQRMAQHRRPFENWLKQIEDVNREDVTDCAARTVLDTAYFLRNEEDHT</sequence>
<dbReference type="SUPFAM" id="SSF63411">
    <property type="entry name" value="LuxS/MPP-like metallohydrolase"/>
    <property type="match status" value="2"/>
</dbReference>
<reference evidence="3 4" key="1">
    <citation type="submission" date="2016-10" db="EMBL/GenBank/DDBJ databases">
        <authorList>
            <person name="de Groot N.N."/>
        </authorList>
    </citation>
    <scope>NUCLEOTIDE SEQUENCE [LARGE SCALE GENOMIC DNA]</scope>
    <source>
        <strain evidence="3 4">CGMCC 1.6134</strain>
    </source>
</reference>
<dbReference type="GO" id="GO:0046872">
    <property type="term" value="F:metal ion binding"/>
    <property type="evidence" value="ECO:0007669"/>
    <property type="project" value="InterPro"/>
</dbReference>
<feature type="region of interest" description="Disordered" evidence="1">
    <location>
        <begin position="222"/>
        <end position="251"/>
    </location>
</feature>
<evidence type="ECO:0000256" key="1">
    <source>
        <dbReference type="SAM" id="MobiDB-lite"/>
    </source>
</evidence>
<protein>
    <submittedName>
        <fullName evidence="3">Predicted Zn-dependent peptidase</fullName>
    </submittedName>
</protein>
<organism evidence="3 4">
    <name type="scientific">Salibacterium qingdaonense</name>
    <dbReference type="NCBI Taxonomy" id="266892"/>
    <lineage>
        <taxon>Bacteria</taxon>
        <taxon>Bacillati</taxon>
        <taxon>Bacillota</taxon>
        <taxon>Bacilli</taxon>
        <taxon>Bacillales</taxon>
        <taxon>Bacillaceae</taxon>
    </lineage>
</organism>
<dbReference type="EMBL" id="FOTY01000004">
    <property type="protein sequence ID" value="SFL75362.1"/>
    <property type="molecule type" value="Genomic_DNA"/>
</dbReference>
<evidence type="ECO:0000259" key="2">
    <source>
        <dbReference type="Pfam" id="PF05193"/>
    </source>
</evidence>
<dbReference type="PANTHER" id="PTHR11851">
    <property type="entry name" value="METALLOPROTEASE"/>
    <property type="match status" value="1"/>
</dbReference>
<dbReference type="STRING" id="266892.SAMN04488054_104195"/>
<dbReference type="RefSeq" id="WP_090926063.1">
    <property type="nucleotide sequence ID" value="NZ_FOTY01000004.1"/>
</dbReference>
<dbReference type="OrthoDB" id="9762085at2"/>
<name>A0A1I4K981_9BACI</name>
<dbReference type="Pfam" id="PF05193">
    <property type="entry name" value="Peptidase_M16_C"/>
    <property type="match status" value="1"/>
</dbReference>
<dbReference type="AlphaFoldDB" id="A0A1I4K981"/>
<feature type="domain" description="Peptidase M16 C-terminal" evidence="2">
    <location>
        <begin position="183"/>
        <end position="358"/>
    </location>
</feature>
<evidence type="ECO:0000313" key="4">
    <source>
        <dbReference type="Proteomes" id="UP000199668"/>
    </source>
</evidence>
<feature type="compositionally biased region" description="Polar residues" evidence="1">
    <location>
        <begin position="222"/>
        <end position="234"/>
    </location>
</feature>
<feature type="compositionally biased region" description="Basic and acidic residues" evidence="1">
    <location>
        <begin position="236"/>
        <end position="248"/>
    </location>
</feature>
<evidence type="ECO:0000313" key="3">
    <source>
        <dbReference type="EMBL" id="SFL75362.1"/>
    </source>
</evidence>
<dbReference type="PANTHER" id="PTHR11851:SF186">
    <property type="entry name" value="INACTIVE METALLOPROTEASE YMFF-RELATED"/>
    <property type="match status" value="1"/>
</dbReference>